<keyword evidence="2" id="KW-1185">Reference proteome</keyword>
<gene>
    <name evidence="1" type="ORF">EXN66_Car005737</name>
</gene>
<proteinExistence type="predicted"/>
<name>A0A6G1PIG3_CHAAH</name>
<dbReference type="EMBL" id="CM015716">
    <property type="protein sequence ID" value="KAF3690065.1"/>
    <property type="molecule type" value="Genomic_DNA"/>
</dbReference>
<accession>A0A6G1PIG3</accession>
<dbReference type="AlphaFoldDB" id="A0A6G1PIG3"/>
<reference evidence="2" key="2">
    <citation type="submission" date="2019-02" db="EMBL/GenBank/DDBJ databases">
        <title>Opniocepnalus argus Var Kimnra genome.</title>
        <authorList>
            <person name="Zhou C."/>
            <person name="Xiao S."/>
        </authorList>
    </citation>
    <scope>NUCLEOTIDE SEQUENCE [LARGE SCALE GENOMIC DNA]</scope>
</reference>
<dbReference type="Proteomes" id="UP000503349">
    <property type="component" value="Chromosome 5"/>
</dbReference>
<protein>
    <submittedName>
        <fullName evidence="1">Uncharacterized protein</fullName>
    </submittedName>
</protein>
<organism evidence="1 2">
    <name type="scientific">Channa argus</name>
    <name type="common">Northern snakehead</name>
    <name type="synonym">Ophicephalus argus</name>
    <dbReference type="NCBI Taxonomy" id="215402"/>
    <lineage>
        <taxon>Eukaryota</taxon>
        <taxon>Metazoa</taxon>
        <taxon>Chordata</taxon>
        <taxon>Craniata</taxon>
        <taxon>Vertebrata</taxon>
        <taxon>Euteleostomi</taxon>
        <taxon>Actinopterygii</taxon>
        <taxon>Neopterygii</taxon>
        <taxon>Teleostei</taxon>
        <taxon>Neoteleostei</taxon>
        <taxon>Acanthomorphata</taxon>
        <taxon>Anabantaria</taxon>
        <taxon>Anabantiformes</taxon>
        <taxon>Channoidei</taxon>
        <taxon>Channidae</taxon>
        <taxon>Channa</taxon>
    </lineage>
</organism>
<reference evidence="1 2" key="1">
    <citation type="submission" date="2019-02" db="EMBL/GenBank/DDBJ databases">
        <title>Opniocepnalus argus genome.</title>
        <authorList>
            <person name="Zhou C."/>
            <person name="Xiao S."/>
        </authorList>
    </citation>
    <scope>NUCLEOTIDE SEQUENCE [LARGE SCALE GENOMIC DNA]</scope>
    <source>
        <strain evidence="1">OARG1902GOOAL</strain>
        <tissue evidence="1">Muscle</tissue>
    </source>
</reference>
<evidence type="ECO:0000313" key="2">
    <source>
        <dbReference type="Proteomes" id="UP000503349"/>
    </source>
</evidence>
<sequence length="73" mass="8322">MPWTHLARNAASTNASSINAHLPGFSSICDLCHRDRQVKVQVIPVYVFDLKKRSGFLFGLCITTNFRHIFRCN</sequence>
<evidence type="ECO:0000313" key="1">
    <source>
        <dbReference type="EMBL" id="KAF3690065.1"/>
    </source>
</evidence>